<keyword evidence="4" id="KW-1185">Reference proteome</keyword>
<sequence>MLIVRKPLSAAVGQRDHATILRFLRLYPPLGLEEEGLQAYIGYLKKVISMRSRLKFDQLVELMEQSYSSSSVGNQEEPLLSKSTHFTSSMKRRRRVSILGHDLDGTDTDEGHGDYGDDLDRTDTDESHEDYGKRLLEEL</sequence>
<comment type="caution">
    <text evidence="3">The sequence shown here is derived from an EMBL/GenBank/DDBJ whole genome shotgun (WGS) entry which is preliminary data.</text>
</comment>
<dbReference type="Proteomes" id="UP001188597">
    <property type="component" value="Unassembled WGS sequence"/>
</dbReference>
<feature type="region of interest" description="Disordered" evidence="1">
    <location>
        <begin position="97"/>
        <end position="139"/>
    </location>
</feature>
<evidence type="ECO:0000313" key="4">
    <source>
        <dbReference type="Proteomes" id="UP001188597"/>
    </source>
</evidence>
<gene>
    <name evidence="3" type="ORF">RJ639_006181</name>
</gene>
<dbReference type="Pfam" id="PF08318">
    <property type="entry name" value="COG4_m"/>
    <property type="match status" value="1"/>
</dbReference>
<dbReference type="AlphaFoldDB" id="A0AA89AUG4"/>
<name>A0AA89AUG4_9ASTE</name>
<dbReference type="InterPro" id="IPR048682">
    <property type="entry name" value="COG4"/>
</dbReference>
<protein>
    <recommendedName>
        <fullName evidence="2">COG4 transport protein middle alpha-helical bundle domain-containing protein</fullName>
    </recommendedName>
</protein>
<proteinExistence type="predicted"/>
<organism evidence="3 4">
    <name type="scientific">Escallonia herrerae</name>
    <dbReference type="NCBI Taxonomy" id="1293975"/>
    <lineage>
        <taxon>Eukaryota</taxon>
        <taxon>Viridiplantae</taxon>
        <taxon>Streptophyta</taxon>
        <taxon>Embryophyta</taxon>
        <taxon>Tracheophyta</taxon>
        <taxon>Spermatophyta</taxon>
        <taxon>Magnoliopsida</taxon>
        <taxon>eudicotyledons</taxon>
        <taxon>Gunneridae</taxon>
        <taxon>Pentapetalae</taxon>
        <taxon>asterids</taxon>
        <taxon>campanulids</taxon>
        <taxon>Escalloniales</taxon>
        <taxon>Escalloniaceae</taxon>
        <taxon>Escallonia</taxon>
    </lineage>
</organism>
<evidence type="ECO:0000259" key="2">
    <source>
        <dbReference type="Pfam" id="PF08318"/>
    </source>
</evidence>
<feature type="domain" description="COG4 transport protein middle alpha-helical bundle" evidence="2">
    <location>
        <begin position="22"/>
        <end position="59"/>
    </location>
</feature>
<feature type="compositionally biased region" description="Basic and acidic residues" evidence="1">
    <location>
        <begin position="101"/>
        <end position="139"/>
    </location>
</feature>
<reference evidence="3" key="1">
    <citation type="submission" date="2022-12" db="EMBL/GenBank/DDBJ databases">
        <title>Draft genome assemblies for two species of Escallonia (Escalloniales).</title>
        <authorList>
            <person name="Chanderbali A."/>
            <person name="Dervinis C."/>
            <person name="Anghel I."/>
            <person name="Soltis D."/>
            <person name="Soltis P."/>
            <person name="Zapata F."/>
        </authorList>
    </citation>
    <scope>NUCLEOTIDE SEQUENCE</scope>
    <source>
        <strain evidence="3">UCBG64.0493</strain>
        <tissue evidence="3">Leaf</tissue>
    </source>
</reference>
<accession>A0AA89AUG4</accession>
<dbReference type="EMBL" id="JAVXUP010001126">
    <property type="protein sequence ID" value="KAK3015692.1"/>
    <property type="molecule type" value="Genomic_DNA"/>
</dbReference>
<dbReference type="PANTHER" id="PTHR24016">
    <property type="entry name" value="CONSERVED OLIGOMERIC GOLGI COMPLEX SUBUNIT 4"/>
    <property type="match status" value="1"/>
</dbReference>
<evidence type="ECO:0000256" key="1">
    <source>
        <dbReference type="SAM" id="MobiDB-lite"/>
    </source>
</evidence>
<dbReference type="InterPro" id="IPR013167">
    <property type="entry name" value="COG4_M"/>
</dbReference>
<evidence type="ECO:0000313" key="3">
    <source>
        <dbReference type="EMBL" id="KAK3015692.1"/>
    </source>
</evidence>
<dbReference type="PANTHER" id="PTHR24016:SF0">
    <property type="entry name" value="CONSERVED OLIGOMERIC GOLGI COMPLEX SUBUNIT 4"/>
    <property type="match status" value="1"/>
</dbReference>